<name>A0AAN4Q3T8_PSESF</name>
<evidence type="ECO:0000313" key="2">
    <source>
        <dbReference type="Proteomes" id="UP000248291"/>
    </source>
</evidence>
<sequence>MKHPVADAVPVHGSPSCCLKTGRLQNAAVNQVMVLCRFGAGWLGGVLRGCSGS</sequence>
<dbReference type="AlphaFoldDB" id="A0AAN4Q3T8"/>
<organism evidence="1 2">
    <name type="scientific">Pseudomonas syringae pv. actinidiae</name>
    <dbReference type="NCBI Taxonomy" id="103796"/>
    <lineage>
        <taxon>Bacteria</taxon>
        <taxon>Pseudomonadati</taxon>
        <taxon>Pseudomonadota</taxon>
        <taxon>Gammaproteobacteria</taxon>
        <taxon>Pseudomonadales</taxon>
        <taxon>Pseudomonadaceae</taxon>
        <taxon>Pseudomonas</taxon>
        <taxon>Pseudomonas syringae</taxon>
    </lineage>
</organism>
<dbReference type="Proteomes" id="UP000248291">
    <property type="component" value="Unassembled WGS sequence"/>
</dbReference>
<comment type="caution">
    <text evidence="1">The sequence shown here is derived from an EMBL/GenBank/DDBJ whole genome shotgun (WGS) entry which is preliminary data.</text>
</comment>
<reference evidence="1 2" key="1">
    <citation type="submission" date="2018-04" db="EMBL/GenBank/DDBJ databases">
        <title>Draft genome sequence of Pseudomonas syringae pv. actinidiae biovar 3 strains isolated from kiwifruit in Kagawa prefecture.</title>
        <authorList>
            <person name="Tabuchi M."/>
            <person name="Saito M."/>
            <person name="Fujiwara S."/>
            <person name="Sasa N."/>
            <person name="Akimitsu K."/>
            <person name="Gomi K."/>
            <person name="Konishi-Sugita S."/>
            <person name="Hamano K."/>
            <person name="Kataoka I."/>
        </authorList>
    </citation>
    <scope>NUCLEOTIDE SEQUENCE [LARGE SCALE GENOMIC DNA]</scope>
    <source>
        <strain evidence="1 2">MAFF212211</strain>
    </source>
</reference>
<proteinExistence type="predicted"/>
<evidence type="ECO:0000313" key="1">
    <source>
        <dbReference type="EMBL" id="GBH16736.1"/>
    </source>
</evidence>
<gene>
    <name evidence="1" type="ORF">KPSA3_02692</name>
</gene>
<dbReference type="EMBL" id="BGKA01000089">
    <property type="protein sequence ID" value="GBH16736.1"/>
    <property type="molecule type" value="Genomic_DNA"/>
</dbReference>
<protein>
    <submittedName>
        <fullName evidence="1">Nitrogenase molybdenum-iron protein</fullName>
    </submittedName>
</protein>
<accession>A0AAN4Q3T8</accession>